<dbReference type="Proteomes" id="UP001432062">
    <property type="component" value="Chromosome"/>
</dbReference>
<dbReference type="Gene3D" id="6.10.250.650">
    <property type="match status" value="1"/>
</dbReference>
<keyword evidence="2" id="KW-0560">Oxidoreductase</keyword>
<accession>A0ABZ1YKA1</accession>
<organism evidence="2 3">
    <name type="scientific">Nocardia vinacea</name>
    <dbReference type="NCBI Taxonomy" id="96468"/>
    <lineage>
        <taxon>Bacteria</taxon>
        <taxon>Bacillati</taxon>
        <taxon>Actinomycetota</taxon>
        <taxon>Actinomycetes</taxon>
        <taxon>Mycobacteriales</taxon>
        <taxon>Nocardiaceae</taxon>
        <taxon>Nocardia</taxon>
    </lineage>
</organism>
<dbReference type="Gene3D" id="3.30.9.40">
    <property type="match status" value="1"/>
</dbReference>
<keyword evidence="3" id="KW-1185">Reference proteome</keyword>
<keyword evidence="2" id="KW-0503">Monooxygenase</keyword>
<evidence type="ECO:0000259" key="1">
    <source>
        <dbReference type="Pfam" id="PF17885"/>
    </source>
</evidence>
<protein>
    <submittedName>
        <fullName evidence="2">Monooxygenase</fullName>
    </submittedName>
</protein>
<evidence type="ECO:0000313" key="2">
    <source>
        <dbReference type="EMBL" id="WUV43498.1"/>
    </source>
</evidence>
<dbReference type="Pfam" id="PF17885">
    <property type="entry name" value="Smoa_sbd"/>
    <property type="match status" value="1"/>
</dbReference>
<reference evidence="2" key="1">
    <citation type="submission" date="2022-10" db="EMBL/GenBank/DDBJ databases">
        <title>The complete genomes of actinobacterial strains from the NBC collection.</title>
        <authorList>
            <person name="Joergensen T.S."/>
            <person name="Alvarez Arevalo M."/>
            <person name="Sterndorff E.B."/>
            <person name="Faurdal D."/>
            <person name="Vuksanovic O."/>
            <person name="Mourched A.-S."/>
            <person name="Charusanti P."/>
            <person name="Shaw S."/>
            <person name="Blin K."/>
            <person name="Weber T."/>
        </authorList>
    </citation>
    <scope>NUCLEOTIDE SEQUENCE</scope>
    <source>
        <strain evidence="2">NBC_01482</strain>
    </source>
</reference>
<dbReference type="InterPro" id="IPR036188">
    <property type="entry name" value="FAD/NAD-bd_sf"/>
</dbReference>
<dbReference type="InterPro" id="IPR041654">
    <property type="entry name" value="StyA_sbd"/>
</dbReference>
<dbReference type="SUPFAM" id="SSF51905">
    <property type="entry name" value="FAD/NAD(P)-binding domain"/>
    <property type="match status" value="1"/>
</dbReference>
<gene>
    <name evidence="2" type="ORF">OG563_30310</name>
</gene>
<dbReference type="GO" id="GO:0004497">
    <property type="term" value="F:monooxygenase activity"/>
    <property type="evidence" value="ECO:0007669"/>
    <property type="project" value="UniProtKB-KW"/>
</dbReference>
<dbReference type="Gene3D" id="3.50.50.60">
    <property type="entry name" value="FAD/NAD(P)-binding domain"/>
    <property type="match status" value="1"/>
</dbReference>
<dbReference type="RefSeq" id="WP_329405918.1">
    <property type="nucleotide sequence ID" value="NZ_CP109441.1"/>
</dbReference>
<feature type="domain" description="Styrene monooxygenase StyA putative substrate binding" evidence="1">
    <location>
        <begin position="143"/>
        <end position="244"/>
    </location>
</feature>
<evidence type="ECO:0000313" key="3">
    <source>
        <dbReference type="Proteomes" id="UP001432062"/>
    </source>
</evidence>
<dbReference type="EMBL" id="CP109441">
    <property type="protein sequence ID" value="WUV43498.1"/>
    <property type="molecule type" value="Genomic_DNA"/>
</dbReference>
<sequence length="517" mass="56657">MYGIGIVGTGISALHLALQLQQRGISTTLYADKSPEQIRAGRLPNNVCRFGRTRAREQTLGVDHWNFPDFGMNCAHVRVHTDPPIAFCGNLSHQASYVDFRLYLPRLLADYQERGGTIVPVPDPEVAVSRSASEHGSTVVATGHRSVDSLFPRIASRSAEHPARLILAGLFHGVAHTDPLGMHFEIVPGAGEIFQTPVHSVAGRVAGITFEAVCDGPWANRLRPRYYDDPSGCARVVLELLREVDSEILGRLDTRRFALTRPLDLLQGAITPTVRRPWTRLGTHRFAIAVGDAAVLNDPVTGQGANLAVAAAWELGRMIDADTAFDEQFCHRWEERLWDLARDVTEWTGSALGPPPDHVMDVLRAAADSQDLADTFLDNFDDPPAMWSSLATAQQAAAFIRRKPPGITQRAADLMIVERERRLLELLGHADSGDLLAPDALLVTAQGCHTLDTWPGDQSTAGAPASVTEATVLPLSDSAQLITYRHRTLYCSTLWHREHDNWAAVVHHRSPAPMEAS</sequence>
<proteinExistence type="predicted"/>
<name>A0ABZ1YKA1_9NOCA</name>
<dbReference type="PRINTS" id="PR00420">
    <property type="entry name" value="RNGMNOXGNASE"/>
</dbReference>